<dbReference type="EMBL" id="CP021112">
    <property type="protein sequence ID" value="ARP99377.1"/>
    <property type="molecule type" value="Genomic_DNA"/>
</dbReference>
<dbReference type="GO" id="GO:0006865">
    <property type="term" value="P:amino acid transport"/>
    <property type="evidence" value="ECO:0007669"/>
    <property type="project" value="UniProtKB-KW"/>
</dbReference>
<evidence type="ECO:0000256" key="3">
    <source>
        <dbReference type="ARBA" id="ARBA00022970"/>
    </source>
</evidence>
<protein>
    <submittedName>
        <fullName evidence="4">ABC transporter substrate-binding protein</fullName>
    </submittedName>
</protein>
<gene>
    <name evidence="4" type="ORF">CAK95_09995</name>
</gene>
<dbReference type="PANTHER" id="PTHR30483">
    <property type="entry name" value="LEUCINE-SPECIFIC-BINDING PROTEIN"/>
    <property type="match status" value="1"/>
</dbReference>
<organism evidence="4 5">
    <name type="scientific">Pseudorhodoplanes sinuspersici</name>
    <dbReference type="NCBI Taxonomy" id="1235591"/>
    <lineage>
        <taxon>Bacteria</taxon>
        <taxon>Pseudomonadati</taxon>
        <taxon>Pseudomonadota</taxon>
        <taxon>Alphaproteobacteria</taxon>
        <taxon>Hyphomicrobiales</taxon>
        <taxon>Pseudorhodoplanes</taxon>
    </lineage>
</organism>
<dbReference type="Proteomes" id="UP000194137">
    <property type="component" value="Chromosome"/>
</dbReference>
<dbReference type="Pfam" id="PF13458">
    <property type="entry name" value="Peripla_BP_6"/>
    <property type="match status" value="1"/>
</dbReference>
<comment type="similarity">
    <text evidence="1">Belongs to the leucine-binding protein family.</text>
</comment>
<dbReference type="CDD" id="cd20013">
    <property type="entry name" value="PBP1_RPA0985_benzoate-like"/>
    <property type="match status" value="1"/>
</dbReference>
<evidence type="ECO:0000256" key="2">
    <source>
        <dbReference type="ARBA" id="ARBA00022729"/>
    </source>
</evidence>
<sequence length="394" mass="42104">MFKKVLGIGAFAAAALFAGAATAQQGPIKIGIILPYSGQFADAATQMDNAIKLFVKQNGDTVAGRKIEFIRKDVGGIAPDVAKRLAQELVVRDGVDILTGFVLTPNAIAAGDVSDQAKKFMVVMNAATSIITTKSPYMVRTSLTTPQINEALGKWAATKGGVKKVYTMASDYGPGLDAEGGFSRAFKEAGGEVIGSVKMAVANPDFSAYVQRAKDLNPEGIYVFVPGGAQPPAFGKALSERGIDPKKIKVFGQGEITDDAALKSMGDAALGIITGFHYDPNHKSAKNDAFVKAFNAEYKRNPDFFSVGGWDGMQLIYDVLKKTGGKTDAQGLVDAAKGSKWESPRGPISIDPETRDIIQDVYIRRVEKVDGKVVNVEFDKVEAVKDPVKERMKK</sequence>
<name>A0A1W6ZQ50_9HYPH</name>
<dbReference type="AlphaFoldDB" id="A0A1W6ZQ50"/>
<keyword evidence="5" id="KW-1185">Reference proteome</keyword>
<dbReference type="PANTHER" id="PTHR30483:SF6">
    <property type="entry name" value="PERIPLASMIC BINDING PROTEIN OF ABC TRANSPORTER FOR NATURAL AMINO ACIDS"/>
    <property type="match status" value="1"/>
</dbReference>
<keyword evidence="3" id="KW-0029">Amino-acid transport</keyword>
<dbReference type="RefSeq" id="WP_086087786.1">
    <property type="nucleotide sequence ID" value="NZ_CP021112.1"/>
</dbReference>
<dbReference type="InterPro" id="IPR028082">
    <property type="entry name" value="Peripla_BP_I"/>
</dbReference>
<keyword evidence="2" id="KW-0732">Signal</keyword>
<evidence type="ECO:0000256" key="1">
    <source>
        <dbReference type="ARBA" id="ARBA00010062"/>
    </source>
</evidence>
<evidence type="ECO:0000313" key="5">
    <source>
        <dbReference type="Proteomes" id="UP000194137"/>
    </source>
</evidence>
<proteinExistence type="inferred from homology"/>
<dbReference type="Gene3D" id="3.40.50.2300">
    <property type="match status" value="2"/>
</dbReference>
<dbReference type="OrthoDB" id="6083760at2"/>
<dbReference type="KEGG" id="psin:CAK95_09995"/>
<accession>A0A1W6ZQ50</accession>
<evidence type="ECO:0000313" key="4">
    <source>
        <dbReference type="EMBL" id="ARP99377.1"/>
    </source>
</evidence>
<dbReference type="SUPFAM" id="SSF53822">
    <property type="entry name" value="Periplasmic binding protein-like I"/>
    <property type="match status" value="1"/>
</dbReference>
<dbReference type="InterPro" id="IPR028081">
    <property type="entry name" value="Leu-bd"/>
</dbReference>
<dbReference type="InterPro" id="IPR051010">
    <property type="entry name" value="BCAA_transport"/>
</dbReference>
<dbReference type="STRING" id="1235591.CAK95_09995"/>
<reference evidence="4 5" key="1">
    <citation type="submission" date="2017-05" db="EMBL/GenBank/DDBJ databases">
        <title>Full genome sequence of Pseudorhodoplanes sinuspersici.</title>
        <authorList>
            <person name="Dastgheib S.M.M."/>
            <person name="Shavandi M."/>
            <person name="Tirandaz H."/>
        </authorList>
    </citation>
    <scope>NUCLEOTIDE SEQUENCE [LARGE SCALE GENOMIC DNA]</scope>
    <source>
        <strain evidence="4 5">RIPI110</strain>
    </source>
</reference>
<keyword evidence="3" id="KW-0813">Transport</keyword>